<evidence type="ECO:0000256" key="1">
    <source>
        <dbReference type="ARBA" id="ARBA00006964"/>
    </source>
</evidence>
<evidence type="ECO:0000256" key="3">
    <source>
        <dbReference type="ARBA" id="ARBA00022112"/>
    </source>
</evidence>
<evidence type="ECO:0000313" key="7">
    <source>
        <dbReference type="Proteomes" id="UP000253688"/>
    </source>
</evidence>
<accession>A0A365PIG2</accession>
<dbReference type="EMBL" id="QEWH01000049">
    <property type="protein sequence ID" value="RBA47087.1"/>
    <property type="molecule type" value="Genomic_DNA"/>
</dbReference>
<reference evidence="6 7" key="1">
    <citation type="submission" date="2018-04" db="EMBL/GenBank/DDBJ databases">
        <title>Acinetobacter junii Genome sequencing and assembly.</title>
        <authorList>
            <person name="Su J."/>
            <person name="Rensing C."/>
            <person name="Mazhar H.S."/>
        </authorList>
    </citation>
    <scope>NUCLEOTIDE SEQUENCE [LARGE SCALE GENOMIC DNA]</scope>
    <source>
        <strain evidence="6 7">SC22</strain>
    </source>
</reference>
<comment type="similarity">
    <text evidence="1">Belongs to the GTP cyclohydrolase I type 2/NIF3 family.</text>
</comment>
<dbReference type="Proteomes" id="UP000253688">
    <property type="component" value="Unassembled WGS sequence"/>
</dbReference>
<dbReference type="PANTHER" id="PTHR13799:SF14">
    <property type="entry name" value="GTP CYCLOHYDROLASE 1 TYPE 2 HOMOLOG"/>
    <property type="match status" value="1"/>
</dbReference>
<evidence type="ECO:0000256" key="5">
    <source>
        <dbReference type="PIRSR" id="PIRSR602678-1"/>
    </source>
</evidence>
<dbReference type="NCBIfam" id="TIGR00486">
    <property type="entry name" value="YbgI_SA1388"/>
    <property type="match status" value="1"/>
</dbReference>
<feature type="binding site" evidence="5">
    <location>
        <position position="65"/>
    </location>
    <ligand>
        <name>a divalent metal cation</name>
        <dbReference type="ChEBI" id="CHEBI:60240"/>
        <label>1</label>
    </ligand>
</feature>
<dbReference type="InterPro" id="IPR036069">
    <property type="entry name" value="DUF34/NIF3_sf"/>
</dbReference>
<dbReference type="STRING" id="40215.BVL33_12420"/>
<dbReference type="SUPFAM" id="SSF102705">
    <property type="entry name" value="NIF3 (NGG1p interacting factor 3)-like"/>
    <property type="match status" value="1"/>
</dbReference>
<dbReference type="AlphaFoldDB" id="A0A365PIG2"/>
<dbReference type="InterPro" id="IPR002678">
    <property type="entry name" value="DUF34/NIF3"/>
</dbReference>
<proteinExistence type="inferred from homology"/>
<feature type="binding site" evidence="5">
    <location>
        <position position="224"/>
    </location>
    <ligand>
        <name>a divalent metal cation</name>
        <dbReference type="ChEBI" id="CHEBI:60240"/>
        <label>1</label>
    </ligand>
</feature>
<evidence type="ECO:0000256" key="4">
    <source>
        <dbReference type="ARBA" id="ARBA00022723"/>
    </source>
</evidence>
<protein>
    <recommendedName>
        <fullName evidence="3">GTP cyclohydrolase 1 type 2 homolog</fullName>
    </recommendedName>
</protein>
<keyword evidence="4 5" id="KW-0479">Metal-binding</keyword>
<name>A0A365PIG2_ACIJU</name>
<dbReference type="FunFam" id="3.40.1390.30:FF:000001">
    <property type="entry name" value="GTP cyclohydrolase 1 type 2"/>
    <property type="match status" value="1"/>
</dbReference>
<comment type="caution">
    <text evidence="6">The sequence shown here is derived from an EMBL/GenBank/DDBJ whole genome shotgun (WGS) entry which is preliminary data.</text>
</comment>
<feature type="binding site" evidence="5">
    <location>
        <position position="220"/>
    </location>
    <ligand>
        <name>a divalent metal cation</name>
        <dbReference type="ChEBI" id="CHEBI:60240"/>
        <label>1</label>
    </ligand>
</feature>
<dbReference type="Pfam" id="PF01784">
    <property type="entry name" value="DUF34_NIF3"/>
    <property type="match status" value="1"/>
</dbReference>
<evidence type="ECO:0000256" key="2">
    <source>
        <dbReference type="ARBA" id="ARBA00011643"/>
    </source>
</evidence>
<sequence>MANLHEIVQWCNQTLKTNEFKDYAPNGLQIEGRTEVNKILCAVTASEDAIDAAIEQNADVLLVHHGYFWKGEPYPITGMRGNRIKKLIQNDISLVAYHLPLDSHPTLGNNAAIADLIGLNHLEALDPFEKHPIGNIGYLESPLSPEQFKEKLKNIFDFNILHLPCSKNTIHKVGFCTGGAQDFIAKAAEANCDAYISGEVSERTFYEAKEQNVHYFACGHHATERYGVQRLAKAIATQFSVETHYFELNNPI</sequence>
<dbReference type="RefSeq" id="WP_112987262.1">
    <property type="nucleotide sequence ID" value="NZ_CP131470.1"/>
</dbReference>
<gene>
    <name evidence="6" type="ORF">DC346_09195</name>
</gene>
<dbReference type="GO" id="GO:0046872">
    <property type="term" value="F:metal ion binding"/>
    <property type="evidence" value="ECO:0007669"/>
    <property type="project" value="UniProtKB-KW"/>
</dbReference>
<feature type="binding site" evidence="5">
    <location>
        <position position="102"/>
    </location>
    <ligand>
        <name>a divalent metal cation</name>
        <dbReference type="ChEBI" id="CHEBI:60240"/>
        <label>1</label>
    </ligand>
</feature>
<dbReference type="PANTHER" id="PTHR13799">
    <property type="entry name" value="NGG1 INTERACTING FACTOR 3"/>
    <property type="match status" value="1"/>
</dbReference>
<evidence type="ECO:0000313" key="6">
    <source>
        <dbReference type="EMBL" id="RBA47087.1"/>
    </source>
</evidence>
<comment type="subunit">
    <text evidence="2">Homohexamer.</text>
</comment>
<dbReference type="GO" id="GO:0005737">
    <property type="term" value="C:cytoplasm"/>
    <property type="evidence" value="ECO:0007669"/>
    <property type="project" value="TreeGrafter"/>
</dbReference>
<feature type="binding site" evidence="5">
    <location>
        <position position="64"/>
    </location>
    <ligand>
        <name>a divalent metal cation</name>
        <dbReference type="ChEBI" id="CHEBI:60240"/>
        <label>2</label>
    </ligand>
</feature>
<organism evidence="6 7">
    <name type="scientific">Acinetobacter junii</name>
    <dbReference type="NCBI Taxonomy" id="40215"/>
    <lineage>
        <taxon>Bacteria</taxon>
        <taxon>Pseudomonadati</taxon>
        <taxon>Pseudomonadota</taxon>
        <taxon>Gammaproteobacteria</taxon>
        <taxon>Moraxellales</taxon>
        <taxon>Moraxellaceae</taxon>
        <taxon>Acinetobacter</taxon>
    </lineage>
</organism>
<dbReference type="Gene3D" id="3.40.1390.30">
    <property type="entry name" value="NIF3 (NGG1p interacting factor 3)-like"/>
    <property type="match status" value="2"/>
</dbReference>